<dbReference type="RefSeq" id="WP_376813673.1">
    <property type="nucleotide sequence ID" value="NZ_JBHSDY010000010.1"/>
</dbReference>
<evidence type="ECO:0000313" key="3">
    <source>
        <dbReference type="Proteomes" id="UP001595756"/>
    </source>
</evidence>
<comment type="caution">
    <text evidence="2">The sequence shown here is derived from an EMBL/GenBank/DDBJ whole genome shotgun (WGS) entry which is preliminary data.</text>
</comment>
<proteinExistence type="predicted"/>
<dbReference type="EMBL" id="JBHSDY010000010">
    <property type="protein sequence ID" value="MFC4299116.1"/>
    <property type="molecule type" value="Genomic_DNA"/>
</dbReference>
<protein>
    <submittedName>
        <fullName evidence="2">Aldo/keto reductase</fullName>
    </submittedName>
</protein>
<evidence type="ECO:0000313" key="2">
    <source>
        <dbReference type="EMBL" id="MFC4299116.1"/>
    </source>
</evidence>
<dbReference type="Gene3D" id="3.20.20.100">
    <property type="entry name" value="NADP-dependent oxidoreductase domain"/>
    <property type="match status" value="1"/>
</dbReference>
<dbReference type="InterPro" id="IPR020471">
    <property type="entry name" value="AKR"/>
</dbReference>
<dbReference type="PANTHER" id="PTHR43638">
    <property type="entry name" value="OXIDOREDUCTASE, ALDO/KETO REDUCTASE FAMILY PROTEIN"/>
    <property type="match status" value="1"/>
</dbReference>
<gene>
    <name evidence="2" type="ORF">ACFO0J_13800</name>
</gene>
<name>A0ABV8S3R9_9BURK</name>
<accession>A0ABV8S3R9</accession>
<dbReference type="PANTHER" id="PTHR43638:SF3">
    <property type="entry name" value="ALDEHYDE REDUCTASE"/>
    <property type="match status" value="1"/>
</dbReference>
<dbReference type="Pfam" id="PF00248">
    <property type="entry name" value="Aldo_ket_red"/>
    <property type="match status" value="1"/>
</dbReference>
<feature type="domain" description="NADP-dependent oxidoreductase" evidence="1">
    <location>
        <begin position="16"/>
        <end position="269"/>
    </location>
</feature>
<dbReference type="InterPro" id="IPR023210">
    <property type="entry name" value="NADP_OxRdtase_dom"/>
</dbReference>
<dbReference type="PRINTS" id="PR00069">
    <property type="entry name" value="ALDKETRDTASE"/>
</dbReference>
<sequence length="282" mass="30137">MKTRAFGATGRQVSVLGQGSWTIDQAVSRAGAVAALQHGLDLGMTHIDTAEMYGSGAAESLVGEAIRGRRDEVFLVSKVLPSNAGRRAAVQACERSLKALGTDRLDVYLLHWRGSVPLEETFRAFEDLQAAGKIRAYGVSNFDVDDLEEAWDVLGPGKLACNQVLYHLEERAIEHAVIPWCREHDVAVVAYSPFGHDAFPDEDTPGGLVLAEVARAHDATARQVALAFLTRQDGLFAIPKASSPAHAGDNAGAGELQLSAAEIARLDAAFPQGPQPSFLPMI</sequence>
<reference evidence="3" key="1">
    <citation type="journal article" date="2019" name="Int. J. Syst. Evol. Microbiol.">
        <title>The Global Catalogue of Microorganisms (GCM) 10K type strain sequencing project: providing services to taxonomists for standard genome sequencing and annotation.</title>
        <authorList>
            <consortium name="The Broad Institute Genomics Platform"/>
            <consortium name="The Broad Institute Genome Sequencing Center for Infectious Disease"/>
            <person name="Wu L."/>
            <person name="Ma J."/>
        </authorList>
    </citation>
    <scope>NUCLEOTIDE SEQUENCE [LARGE SCALE GENOMIC DNA]</scope>
    <source>
        <strain evidence="3">CGMCC 1.19029</strain>
    </source>
</reference>
<dbReference type="SUPFAM" id="SSF51430">
    <property type="entry name" value="NAD(P)-linked oxidoreductase"/>
    <property type="match status" value="1"/>
</dbReference>
<dbReference type="PIRSF" id="PIRSF000097">
    <property type="entry name" value="AKR"/>
    <property type="match status" value="1"/>
</dbReference>
<dbReference type="Proteomes" id="UP001595756">
    <property type="component" value="Unassembled WGS sequence"/>
</dbReference>
<organism evidence="2 3">
    <name type="scientific">Castellaniella hirudinis</name>
    <dbReference type="NCBI Taxonomy" id="1144617"/>
    <lineage>
        <taxon>Bacteria</taxon>
        <taxon>Pseudomonadati</taxon>
        <taxon>Pseudomonadota</taxon>
        <taxon>Betaproteobacteria</taxon>
        <taxon>Burkholderiales</taxon>
        <taxon>Alcaligenaceae</taxon>
        <taxon>Castellaniella</taxon>
    </lineage>
</organism>
<dbReference type="CDD" id="cd19138">
    <property type="entry name" value="AKR_YeaE"/>
    <property type="match status" value="1"/>
</dbReference>
<keyword evidence="3" id="KW-1185">Reference proteome</keyword>
<evidence type="ECO:0000259" key="1">
    <source>
        <dbReference type="Pfam" id="PF00248"/>
    </source>
</evidence>
<dbReference type="InterPro" id="IPR036812">
    <property type="entry name" value="NAD(P)_OxRdtase_dom_sf"/>
</dbReference>